<dbReference type="Gene3D" id="1.10.630.10">
    <property type="entry name" value="Cytochrome P450"/>
    <property type="match status" value="1"/>
</dbReference>
<feature type="binding site" description="axial binding residue" evidence="8">
    <location>
        <position position="662"/>
    </location>
    <ligand>
        <name>heme</name>
        <dbReference type="ChEBI" id="CHEBI:30413"/>
    </ligand>
    <ligandPart>
        <name>Fe</name>
        <dbReference type="ChEBI" id="CHEBI:18248"/>
    </ligandPart>
</feature>
<dbReference type="GO" id="GO:0016712">
    <property type="term" value="F:oxidoreductase activity, acting on paired donors, with incorporation or reduction of molecular oxygen, reduced flavin or flavoprotein as one donor, and incorporation of one atom of oxygen"/>
    <property type="evidence" value="ECO:0007669"/>
    <property type="project" value="InterPro"/>
</dbReference>
<feature type="transmembrane region" description="Helical" evidence="10">
    <location>
        <begin position="193"/>
        <end position="216"/>
    </location>
</feature>
<keyword evidence="10" id="KW-0472">Membrane</keyword>
<dbReference type="Pfam" id="PF00067">
    <property type="entry name" value="p450"/>
    <property type="match status" value="1"/>
</dbReference>
<dbReference type="PROSITE" id="PS00086">
    <property type="entry name" value="CYTOCHROME_P450"/>
    <property type="match status" value="1"/>
</dbReference>
<accession>A0A3E2HEY3</accession>
<evidence type="ECO:0000256" key="1">
    <source>
        <dbReference type="ARBA" id="ARBA00001971"/>
    </source>
</evidence>
<proteinExistence type="inferred from homology"/>
<keyword evidence="3 8" id="KW-0349">Heme</keyword>
<dbReference type="OrthoDB" id="1470350at2759"/>
<dbReference type="Proteomes" id="UP000258309">
    <property type="component" value="Unassembled WGS sequence"/>
</dbReference>
<dbReference type="InterPro" id="IPR002974">
    <property type="entry name" value="Cyt_P450_E_CYP52_ascomycetes"/>
</dbReference>
<dbReference type="InterPro" id="IPR017972">
    <property type="entry name" value="Cyt_P450_CS"/>
</dbReference>
<evidence type="ECO:0000313" key="11">
    <source>
        <dbReference type="EMBL" id="RFU31976.1"/>
    </source>
</evidence>
<comment type="cofactor">
    <cofactor evidence="1 8">
        <name>heme</name>
        <dbReference type="ChEBI" id="CHEBI:30413"/>
    </cofactor>
</comment>
<feature type="non-terminal residue" evidence="11">
    <location>
        <position position="1"/>
    </location>
</feature>
<evidence type="ECO:0000256" key="5">
    <source>
        <dbReference type="ARBA" id="ARBA00023002"/>
    </source>
</evidence>
<dbReference type="STRING" id="5539.A0A3E2HEY3"/>
<evidence type="ECO:0000256" key="4">
    <source>
        <dbReference type="ARBA" id="ARBA00022723"/>
    </source>
</evidence>
<evidence type="ECO:0000256" key="3">
    <source>
        <dbReference type="ARBA" id="ARBA00022617"/>
    </source>
</evidence>
<evidence type="ECO:0000256" key="9">
    <source>
        <dbReference type="SAM" id="MobiDB-lite"/>
    </source>
</evidence>
<keyword evidence="12" id="KW-1185">Reference proteome</keyword>
<keyword evidence="7" id="KW-0503">Monooxygenase</keyword>
<dbReference type="EMBL" id="NCSJ02000064">
    <property type="protein sequence ID" value="RFU31976.1"/>
    <property type="molecule type" value="Genomic_DNA"/>
</dbReference>
<keyword evidence="5" id="KW-0560">Oxidoreductase</keyword>
<gene>
    <name evidence="11" type="ORF">B7463_g4370</name>
</gene>
<reference evidence="11 12" key="1">
    <citation type="submission" date="2018-05" db="EMBL/GenBank/DDBJ databases">
        <title>Draft genome sequence of Scytalidium lignicola DSM 105466, a ubiquitous saprotrophic fungus.</title>
        <authorList>
            <person name="Buettner E."/>
            <person name="Gebauer A.M."/>
            <person name="Hofrichter M."/>
            <person name="Liers C."/>
            <person name="Kellner H."/>
        </authorList>
    </citation>
    <scope>NUCLEOTIDE SEQUENCE [LARGE SCALE GENOMIC DNA]</scope>
    <source>
        <strain evidence="11 12">DSM 105466</strain>
    </source>
</reference>
<evidence type="ECO:0000256" key="8">
    <source>
        <dbReference type="PIRSR" id="PIRSR602402-1"/>
    </source>
</evidence>
<dbReference type="PANTHER" id="PTHR24287">
    <property type="entry name" value="P450, PUTATIVE (EUROFUNG)-RELATED"/>
    <property type="match status" value="1"/>
</dbReference>
<evidence type="ECO:0000256" key="7">
    <source>
        <dbReference type="ARBA" id="ARBA00023033"/>
    </source>
</evidence>
<evidence type="ECO:0000256" key="10">
    <source>
        <dbReference type="SAM" id="Phobius"/>
    </source>
</evidence>
<sequence length="737" mass="83494">MKRETTKHGRVTSQKKLKQDWVDCWENMPQAKIQSWVERIIIHIQEVIALDGGNEYPEGRTGGKGRDRNPNRCHISALAYSDNLLPRPPYDIVASADARPLLCREPAIDLQPRTCKRSMHDYRPCSRTLKKNDEETYSAGPPSSESQGVGDLERPTRSVLPYLRANPSNQIVSESTYVQVALPRTLTVPPQSFFNMGLLLFLPSAVAAIFTIYYVVTHVRQAAKAKSFGCQPAPLFRPWDVFGVQNFKIEMNGMKTNRLSYAFSDRKKEMSAKMGRDCKTFRIKYPPGETWFYTFDPKNLQAVLASQFQDFQQPAARVGAFEALLGLGIFSANGPKWEHSRALLRPQFMREQIADLGLFETHVKDLFDALLGAVEPGEWTPTFDMQPLLERFTMDTATEFLFGESVHSQKDDSTDTSTLFSKKEMMQFVEAFFGAEKTTAKSLIYGDLFWLTHDRKFKEQCKAVHNFVDTYVQRHLRDSGSDKKPGTGKYVVLDAIVADVKDPQELRSQLLNILLAGSDTISGTLGFLLASLAQYPHIFKKLRNIIIDDFGSFDRPKHITLSGLKNCSYLQWCLNEVLRVYPSVPVNFREAVRDTTLPVGGGSDGTSPVFIPKGHLVAWELWTMHSDPELWGTDADRFNPERWEGRKFGFNYLPFNAGPRICIGQQFALAEIAYVTVRLLQKFDSIDGSALPKGRLPCDWKLVDKVAGGVNIKLHSANNQVLHKRQMRQGQGQKWRE</sequence>
<dbReference type="CDD" id="cd11063">
    <property type="entry name" value="CYP52"/>
    <property type="match status" value="1"/>
</dbReference>
<dbReference type="PRINTS" id="PR01239">
    <property type="entry name" value="EP450IICYP52"/>
</dbReference>
<feature type="non-terminal residue" evidence="11">
    <location>
        <position position="737"/>
    </location>
</feature>
<dbReference type="GO" id="GO:0005506">
    <property type="term" value="F:iron ion binding"/>
    <property type="evidence" value="ECO:0007669"/>
    <property type="project" value="InterPro"/>
</dbReference>
<keyword evidence="6 8" id="KW-0408">Iron</keyword>
<dbReference type="InterPro" id="IPR002402">
    <property type="entry name" value="Cyt_P450_E_grp-II"/>
</dbReference>
<protein>
    <submittedName>
        <fullName evidence="11">Uncharacterized protein</fullName>
    </submittedName>
</protein>
<dbReference type="InterPro" id="IPR047146">
    <property type="entry name" value="Cyt_P450_E_CYP52_fungi"/>
</dbReference>
<dbReference type="InterPro" id="IPR001128">
    <property type="entry name" value="Cyt_P450"/>
</dbReference>
<feature type="region of interest" description="Disordered" evidence="9">
    <location>
        <begin position="132"/>
        <end position="152"/>
    </location>
</feature>
<keyword evidence="4 8" id="KW-0479">Metal-binding</keyword>
<dbReference type="InterPro" id="IPR036396">
    <property type="entry name" value="Cyt_P450_sf"/>
</dbReference>
<comment type="caution">
    <text evidence="11">The sequence shown here is derived from an EMBL/GenBank/DDBJ whole genome shotgun (WGS) entry which is preliminary data.</text>
</comment>
<organism evidence="11 12">
    <name type="scientific">Scytalidium lignicola</name>
    <name type="common">Hyphomycete</name>
    <dbReference type="NCBI Taxonomy" id="5539"/>
    <lineage>
        <taxon>Eukaryota</taxon>
        <taxon>Fungi</taxon>
        <taxon>Dikarya</taxon>
        <taxon>Ascomycota</taxon>
        <taxon>Pezizomycotina</taxon>
        <taxon>Leotiomycetes</taxon>
        <taxon>Leotiomycetes incertae sedis</taxon>
        <taxon>Scytalidium</taxon>
    </lineage>
</organism>
<dbReference type="GO" id="GO:0020037">
    <property type="term" value="F:heme binding"/>
    <property type="evidence" value="ECO:0007669"/>
    <property type="project" value="InterPro"/>
</dbReference>
<comment type="similarity">
    <text evidence="2">Belongs to the cytochrome P450 family.</text>
</comment>
<evidence type="ECO:0000313" key="12">
    <source>
        <dbReference type="Proteomes" id="UP000258309"/>
    </source>
</evidence>
<evidence type="ECO:0000256" key="6">
    <source>
        <dbReference type="ARBA" id="ARBA00023004"/>
    </source>
</evidence>
<dbReference type="PANTHER" id="PTHR24287:SF1">
    <property type="entry name" value="P450, PUTATIVE (EUROFUNG)-RELATED"/>
    <property type="match status" value="1"/>
</dbReference>
<name>A0A3E2HEY3_SCYLI</name>
<keyword evidence="10" id="KW-0812">Transmembrane</keyword>
<dbReference type="AlphaFoldDB" id="A0A3E2HEY3"/>
<dbReference type="PRINTS" id="PR00385">
    <property type="entry name" value="P450"/>
</dbReference>
<evidence type="ECO:0000256" key="2">
    <source>
        <dbReference type="ARBA" id="ARBA00010617"/>
    </source>
</evidence>
<dbReference type="SUPFAM" id="SSF48264">
    <property type="entry name" value="Cytochrome P450"/>
    <property type="match status" value="1"/>
</dbReference>
<keyword evidence="10" id="KW-1133">Transmembrane helix</keyword>
<dbReference type="PRINTS" id="PR00464">
    <property type="entry name" value="EP450II"/>
</dbReference>